<protein>
    <submittedName>
        <fullName evidence="1">Uncharacterized protein</fullName>
    </submittedName>
</protein>
<dbReference type="Proteomes" id="UP000799757">
    <property type="component" value="Unassembled WGS sequence"/>
</dbReference>
<accession>A0A6A6X428</accession>
<proteinExistence type="predicted"/>
<dbReference type="AlphaFoldDB" id="A0A6A6X428"/>
<sequence length="73" mass="7996">KVFSADVVAALLMSFNATTITRQQYALMSAMDGVKTASAFQHDFRSVLAKAKELKTRVDGGEEFTAVQPSKKR</sequence>
<dbReference type="OrthoDB" id="3938057at2759"/>
<keyword evidence="2" id="KW-1185">Reference proteome</keyword>
<feature type="non-terminal residue" evidence="1">
    <location>
        <position position="73"/>
    </location>
</feature>
<dbReference type="EMBL" id="MU002049">
    <property type="protein sequence ID" value="KAF2790883.1"/>
    <property type="molecule type" value="Genomic_DNA"/>
</dbReference>
<reference evidence="1" key="1">
    <citation type="journal article" date="2020" name="Stud. Mycol.">
        <title>101 Dothideomycetes genomes: a test case for predicting lifestyles and emergence of pathogens.</title>
        <authorList>
            <person name="Haridas S."/>
            <person name="Albert R."/>
            <person name="Binder M."/>
            <person name="Bloem J."/>
            <person name="Labutti K."/>
            <person name="Salamov A."/>
            <person name="Andreopoulos B."/>
            <person name="Baker S."/>
            <person name="Barry K."/>
            <person name="Bills G."/>
            <person name="Bluhm B."/>
            <person name="Cannon C."/>
            <person name="Castanera R."/>
            <person name="Culley D."/>
            <person name="Daum C."/>
            <person name="Ezra D."/>
            <person name="Gonzalez J."/>
            <person name="Henrissat B."/>
            <person name="Kuo A."/>
            <person name="Liang C."/>
            <person name="Lipzen A."/>
            <person name="Lutzoni F."/>
            <person name="Magnuson J."/>
            <person name="Mondo S."/>
            <person name="Nolan M."/>
            <person name="Ohm R."/>
            <person name="Pangilinan J."/>
            <person name="Park H.-J."/>
            <person name="Ramirez L."/>
            <person name="Alfaro M."/>
            <person name="Sun H."/>
            <person name="Tritt A."/>
            <person name="Yoshinaga Y."/>
            <person name="Zwiers L.-H."/>
            <person name="Turgeon B."/>
            <person name="Goodwin S."/>
            <person name="Spatafora J."/>
            <person name="Crous P."/>
            <person name="Grigoriev I."/>
        </authorList>
    </citation>
    <scope>NUCLEOTIDE SEQUENCE</scope>
    <source>
        <strain evidence="1">CBS 109.77</strain>
    </source>
</reference>
<gene>
    <name evidence="1" type="ORF">K505DRAFT_213541</name>
</gene>
<organism evidence="1 2">
    <name type="scientific">Melanomma pulvis-pyrius CBS 109.77</name>
    <dbReference type="NCBI Taxonomy" id="1314802"/>
    <lineage>
        <taxon>Eukaryota</taxon>
        <taxon>Fungi</taxon>
        <taxon>Dikarya</taxon>
        <taxon>Ascomycota</taxon>
        <taxon>Pezizomycotina</taxon>
        <taxon>Dothideomycetes</taxon>
        <taxon>Pleosporomycetidae</taxon>
        <taxon>Pleosporales</taxon>
        <taxon>Melanommataceae</taxon>
        <taxon>Melanomma</taxon>
    </lineage>
</organism>
<name>A0A6A6X428_9PLEO</name>
<feature type="non-terminal residue" evidence="1">
    <location>
        <position position="1"/>
    </location>
</feature>
<evidence type="ECO:0000313" key="2">
    <source>
        <dbReference type="Proteomes" id="UP000799757"/>
    </source>
</evidence>
<evidence type="ECO:0000313" key="1">
    <source>
        <dbReference type="EMBL" id="KAF2790883.1"/>
    </source>
</evidence>